<reference evidence="1" key="2">
    <citation type="journal article" date="2022" name="New Phytol.">
        <title>Evolutionary transition to the ectomycorrhizal habit in the genomes of a hyperdiverse lineage of mushroom-forming fungi.</title>
        <authorList>
            <person name="Looney B."/>
            <person name="Miyauchi S."/>
            <person name="Morin E."/>
            <person name="Drula E."/>
            <person name="Courty P.E."/>
            <person name="Kohler A."/>
            <person name="Kuo A."/>
            <person name="LaButti K."/>
            <person name="Pangilinan J."/>
            <person name="Lipzen A."/>
            <person name="Riley R."/>
            <person name="Andreopoulos W."/>
            <person name="He G."/>
            <person name="Johnson J."/>
            <person name="Nolan M."/>
            <person name="Tritt A."/>
            <person name="Barry K.W."/>
            <person name="Grigoriev I.V."/>
            <person name="Nagy L.G."/>
            <person name="Hibbett D."/>
            <person name="Henrissat B."/>
            <person name="Matheny P.B."/>
            <person name="Labbe J."/>
            <person name="Martin F.M."/>
        </authorList>
    </citation>
    <scope>NUCLEOTIDE SEQUENCE</scope>
    <source>
        <strain evidence="1">HHB10654</strain>
    </source>
</reference>
<dbReference type="Proteomes" id="UP000814140">
    <property type="component" value="Unassembled WGS sequence"/>
</dbReference>
<sequence>MTSTQQPTLTATYTVCTTYEDVVAAISTLSGYPYTMLDCEGRSLGTTSGALSLLCLGTPAIAFQSIFIVDVPAILASHLARSAVVAFLIRADSIKVMWDGRMDEIELVETFGCRCGRVLDLQIVEVLARQSKFAEQDHVRLQRLARRTQFGKEVWKGRKKYQGLDVVLGMQAALREFKLDFGIEKDVEVVKMHSEGLSSRWMERPLSPKLFQYAANDIAILARLFSFFYNNGFIPTTPLKLEVVLDKCRRYVSRCNKQGRIVADDPLRPKAVLMIDSLSFSGTSAECAGCNMMLPHTCFSTTSGKKSKKKGSARNAYCRLCEVIAVREEIKLPVIS</sequence>
<keyword evidence="2" id="KW-1185">Reference proteome</keyword>
<comment type="caution">
    <text evidence="1">The sequence shown here is derived from an EMBL/GenBank/DDBJ whole genome shotgun (WGS) entry which is preliminary data.</text>
</comment>
<accession>A0ACB8SLS5</accession>
<dbReference type="EMBL" id="MU277251">
    <property type="protein sequence ID" value="KAI0057162.1"/>
    <property type="molecule type" value="Genomic_DNA"/>
</dbReference>
<organism evidence="1 2">
    <name type="scientific">Artomyces pyxidatus</name>
    <dbReference type="NCBI Taxonomy" id="48021"/>
    <lineage>
        <taxon>Eukaryota</taxon>
        <taxon>Fungi</taxon>
        <taxon>Dikarya</taxon>
        <taxon>Basidiomycota</taxon>
        <taxon>Agaricomycotina</taxon>
        <taxon>Agaricomycetes</taxon>
        <taxon>Russulales</taxon>
        <taxon>Auriscalpiaceae</taxon>
        <taxon>Artomyces</taxon>
    </lineage>
</organism>
<reference evidence="1" key="1">
    <citation type="submission" date="2021-03" db="EMBL/GenBank/DDBJ databases">
        <authorList>
            <consortium name="DOE Joint Genome Institute"/>
            <person name="Ahrendt S."/>
            <person name="Looney B.P."/>
            <person name="Miyauchi S."/>
            <person name="Morin E."/>
            <person name="Drula E."/>
            <person name="Courty P.E."/>
            <person name="Chicoki N."/>
            <person name="Fauchery L."/>
            <person name="Kohler A."/>
            <person name="Kuo A."/>
            <person name="Labutti K."/>
            <person name="Pangilinan J."/>
            <person name="Lipzen A."/>
            <person name="Riley R."/>
            <person name="Andreopoulos W."/>
            <person name="He G."/>
            <person name="Johnson J."/>
            <person name="Barry K.W."/>
            <person name="Grigoriev I.V."/>
            <person name="Nagy L."/>
            <person name="Hibbett D."/>
            <person name="Henrissat B."/>
            <person name="Matheny P.B."/>
            <person name="Labbe J."/>
            <person name="Martin F."/>
        </authorList>
    </citation>
    <scope>NUCLEOTIDE SEQUENCE</scope>
    <source>
        <strain evidence="1">HHB10654</strain>
    </source>
</reference>
<evidence type="ECO:0000313" key="1">
    <source>
        <dbReference type="EMBL" id="KAI0057162.1"/>
    </source>
</evidence>
<gene>
    <name evidence="1" type="ORF">BV25DRAFT_1812799</name>
</gene>
<evidence type="ECO:0000313" key="2">
    <source>
        <dbReference type="Proteomes" id="UP000814140"/>
    </source>
</evidence>
<proteinExistence type="predicted"/>
<protein>
    <submittedName>
        <fullName evidence="1">Uncharacterized protein</fullName>
    </submittedName>
</protein>
<name>A0ACB8SLS5_9AGAM</name>